<sequence>MKLGTRWGFGSAPPTAVPIGIHAAISEAEAAAGPAGEGSSWTLTWLEGRPIATLDDGTTVTIDGGIPRISTVDGEDDADAW</sequence>
<organism evidence="1 3">
    <name type="scientific">Labedella gwakjiensis</name>
    <dbReference type="NCBI Taxonomy" id="390269"/>
    <lineage>
        <taxon>Bacteria</taxon>
        <taxon>Bacillati</taxon>
        <taxon>Actinomycetota</taxon>
        <taxon>Actinomycetes</taxon>
        <taxon>Micrococcales</taxon>
        <taxon>Microbacteriaceae</taxon>
        <taxon>Labedella</taxon>
    </lineage>
</organism>
<name>A0A2P8H0H1_9MICO</name>
<evidence type="ECO:0000313" key="2">
    <source>
        <dbReference type="EMBL" id="RUQ85912.1"/>
    </source>
</evidence>
<reference evidence="2 4" key="2">
    <citation type="submission" date="2018-12" db="EMBL/GenBank/DDBJ databases">
        <authorList>
            <person name="hu s."/>
            <person name="Xu Y."/>
            <person name="Xu B."/>
            <person name="Li F."/>
        </authorList>
    </citation>
    <scope>NUCLEOTIDE SEQUENCE [LARGE SCALE GENOMIC DNA]</scope>
    <source>
        <strain evidence="2 4">KSW2-17</strain>
    </source>
</reference>
<proteinExistence type="predicted"/>
<protein>
    <submittedName>
        <fullName evidence="1">Uncharacterized protein</fullName>
    </submittedName>
</protein>
<dbReference type="OrthoDB" id="5007400at2"/>
<dbReference type="Proteomes" id="UP000268291">
    <property type="component" value="Unassembled WGS sequence"/>
</dbReference>
<dbReference type="RefSeq" id="WP_106564536.1">
    <property type="nucleotide sequence ID" value="NZ_PYAU01000001.1"/>
</dbReference>
<dbReference type="EMBL" id="PYAU01000001">
    <property type="protein sequence ID" value="PSL39702.1"/>
    <property type="molecule type" value="Genomic_DNA"/>
</dbReference>
<dbReference type="Proteomes" id="UP000241203">
    <property type="component" value="Unassembled WGS sequence"/>
</dbReference>
<gene>
    <name evidence="1" type="ORF">CLV49_3347</name>
    <name evidence="2" type="ORF">ELQ93_02520</name>
</gene>
<dbReference type="EMBL" id="RZGY01000001">
    <property type="protein sequence ID" value="RUQ85912.1"/>
    <property type="molecule type" value="Genomic_DNA"/>
</dbReference>
<evidence type="ECO:0000313" key="3">
    <source>
        <dbReference type="Proteomes" id="UP000241203"/>
    </source>
</evidence>
<accession>A0A2P8H0H1</accession>
<dbReference type="AlphaFoldDB" id="A0A2P8H0H1"/>
<reference evidence="1 3" key="1">
    <citation type="submission" date="2018-03" db="EMBL/GenBank/DDBJ databases">
        <title>Genomic Encyclopedia of Archaeal and Bacterial Type Strains, Phase II (KMG-II): from individual species to whole genera.</title>
        <authorList>
            <person name="Goeker M."/>
        </authorList>
    </citation>
    <scope>NUCLEOTIDE SEQUENCE [LARGE SCALE GENOMIC DNA]</scope>
    <source>
        <strain evidence="1 3">DSM 21548</strain>
    </source>
</reference>
<evidence type="ECO:0000313" key="1">
    <source>
        <dbReference type="EMBL" id="PSL39702.1"/>
    </source>
</evidence>
<evidence type="ECO:0000313" key="4">
    <source>
        <dbReference type="Proteomes" id="UP000268291"/>
    </source>
</evidence>
<keyword evidence="4" id="KW-1185">Reference proteome</keyword>
<comment type="caution">
    <text evidence="1">The sequence shown here is derived from an EMBL/GenBank/DDBJ whole genome shotgun (WGS) entry which is preliminary data.</text>
</comment>